<feature type="coiled-coil region" evidence="1">
    <location>
        <begin position="287"/>
        <end position="357"/>
    </location>
</feature>
<keyword evidence="3" id="KW-0812">Transmembrane</keyword>
<feature type="domain" description="Bacteriophage T5 Orf172 DNA-binding" evidence="4">
    <location>
        <begin position="387"/>
        <end position="470"/>
    </location>
</feature>
<evidence type="ECO:0000256" key="2">
    <source>
        <dbReference type="SAM" id="MobiDB-lite"/>
    </source>
</evidence>
<dbReference type="EMBL" id="BK032859">
    <property type="protein sequence ID" value="DAF64374.1"/>
    <property type="molecule type" value="Genomic_DNA"/>
</dbReference>
<dbReference type="Pfam" id="PF10544">
    <property type="entry name" value="T5orf172"/>
    <property type="match status" value="1"/>
</dbReference>
<reference evidence="5" key="1">
    <citation type="journal article" date="2021" name="Proc. Natl. Acad. Sci. U.S.A.">
        <title>A Catalog of Tens of Thousands of Viruses from Human Metagenomes Reveals Hidden Associations with Chronic Diseases.</title>
        <authorList>
            <person name="Tisza M.J."/>
            <person name="Buck C.B."/>
        </authorList>
    </citation>
    <scope>NUCLEOTIDE SEQUENCE</scope>
    <source>
        <strain evidence="5">Ct9UA16</strain>
    </source>
</reference>
<keyword evidence="3" id="KW-0472">Membrane</keyword>
<dbReference type="InterPro" id="IPR018306">
    <property type="entry name" value="Phage_T5_Orf172_DNA-bd"/>
</dbReference>
<protein>
    <recommendedName>
        <fullName evidence="4">Bacteriophage T5 Orf172 DNA-binding domain-containing protein</fullName>
    </recommendedName>
</protein>
<dbReference type="SMART" id="SM00974">
    <property type="entry name" value="T5orf172"/>
    <property type="match status" value="1"/>
</dbReference>
<accession>A0A8S5TM43</accession>
<keyword evidence="1" id="KW-0175">Coiled coil</keyword>
<evidence type="ECO:0000256" key="1">
    <source>
        <dbReference type="SAM" id="Coils"/>
    </source>
</evidence>
<name>A0A8S5TM43_9CAUD</name>
<feature type="coiled-coil region" evidence="1">
    <location>
        <begin position="85"/>
        <end position="133"/>
    </location>
</feature>
<keyword evidence="3" id="KW-1133">Transmembrane helix</keyword>
<sequence>MSILTGFVTLPSGGIVAVVSGIGGIILTVLLSKRTKELNKTINDKDYEIQCLNNSVVNNTTELVALKRHQEELGFTTYDETKAATDTLQKLIESYNQTIEKLRDSILEQTELSEKAEKRLKTAQNKLNRINELYRSISYTVKEFGNGADINPLASDLLELDDLLPTVTLKLHCFDVKDLRKAFRANDKQIEQVMQTYAARYTTKTNQTIYRLMVIALRAELQNILLSLKYEKLDQGIEDVKKVTAKYLAIAEEGNQNIAGTLKKFVGEIEYLFINAVKIEYNYYVKKEQARQEQLAIREQMRQEAEDRKALAEEKKKIEAEETKYNNEIQSLKDKLAAANSEEVNLLQARILELESQLSDVAVKKDSIVKLQNGTAGNIYIISNLGSFGDKVFKIGMTRRLYPQDRIDELGSASVPFKFDVHSFIFSDNAVALEGALHDRLDAQRVNKVNRRKEFFYSSVDELESIVNEIDPTAEFNKTMMATEFRQSQSSDETYTDDYRSDVDFEDDDD</sequence>
<proteinExistence type="predicted"/>
<evidence type="ECO:0000256" key="3">
    <source>
        <dbReference type="SAM" id="Phobius"/>
    </source>
</evidence>
<feature type="region of interest" description="Disordered" evidence="2">
    <location>
        <begin position="485"/>
        <end position="510"/>
    </location>
</feature>
<evidence type="ECO:0000259" key="4">
    <source>
        <dbReference type="SMART" id="SM00974"/>
    </source>
</evidence>
<feature type="transmembrane region" description="Helical" evidence="3">
    <location>
        <begin position="12"/>
        <end position="31"/>
    </location>
</feature>
<evidence type="ECO:0000313" key="5">
    <source>
        <dbReference type="EMBL" id="DAF64374.1"/>
    </source>
</evidence>
<organism evidence="5">
    <name type="scientific">Siphoviridae sp. ct9UA16</name>
    <dbReference type="NCBI Taxonomy" id="2827793"/>
    <lineage>
        <taxon>Viruses</taxon>
        <taxon>Duplodnaviria</taxon>
        <taxon>Heunggongvirae</taxon>
        <taxon>Uroviricota</taxon>
        <taxon>Caudoviricetes</taxon>
    </lineage>
</organism>